<accession>A0A2A2K1E7</accession>
<feature type="region of interest" description="Disordered" evidence="1">
    <location>
        <begin position="284"/>
        <end position="323"/>
    </location>
</feature>
<feature type="compositionally biased region" description="Basic and acidic residues" evidence="1">
    <location>
        <begin position="696"/>
        <end position="724"/>
    </location>
</feature>
<evidence type="ECO:0000313" key="2">
    <source>
        <dbReference type="EMBL" id="PAV67797.1"/>
    </source>
</evidence>
<feature type="compositionally biased region" description="Basic and acidic residues" evidence="1">
    <location>
        <begin position="504"/>
        <end position="513"/>
    </location>
</feature>
<feature type="region of interest" description="Disordered" evidence="1">
    <location>
        <begin position="668"/>
        <end position="760"/>
    </location>
</feature>
<feature type="compositionally biased region" description="Basic residues" evidence="1">
    <location>
        <begin position="544"/>
        <end position="555"/>
    </location>
</feature>
<proteinExistence type="predicted"/>
<feature type="region of interest" description="Disordered" evidence="1">
    <location>
        <begin position="165"/>
        <end position="186"/>
    </location>
</feature>
<feature type="compositionally biased region" description="Basic and acidic residues" evidence="1">
    <location>
        <begin position="487"/>
        <end position="497"/>
    </location>
</feature>
<evidence type="ECO:0000313" key="3">
    <source>
        <dbReference type="Proteomes" id="UP000218231"/>
    </source>
</evidence>
<name>A0A2A2K1E7_9BILA</name>
<sequence length="760" mass="82484">MEVAASLRAPADELDAQLEAAAGRAQELGFVDAEEAVEAENRRNGGFAYAHRADRVGFDQGNRSLAVGQEASRGGRHHPAGGATADDQEPADRLDPGGGLGECPRLQRQIAREARCVTSHGERIITTRTDTLADQDGMPGRRLYALLVAVGQGAALRELLHRRGKRRRQAVLGPERPRRRRSGRQMVRGEPVAQGIGAHAGEAIVFEQQALRHGTGRQQLQRHPDLCLREGEADELQRAELRRRLTDRQAVVAPEALLAPGGHFGQRGRRAGIVEHRPGRRLVAQRGGKGYRAERTPSARPIRGPAHRPPAIARPNGRASQQGRWPAGVHEQVGGQALTALQAHCSQCAVFPSHDTGKRRRLPGARPYEARRQGFGQQAGIETHAMVGRIERRGGVGGERACLGHGGGGKQVVERRHGVSARGPQPALVQRPPTRQRGEVSFSPQPGRRAAPAIEAGAEARQRAARPEQIRLFHAPAAERTALGSEQYRKPVGERAGRDRRRHERDLHARQRAGEAQCRAAGDHPAAYHDDRADGRVAIGGHRSACRRTTGRQRPRQGGGIDTIGTWIPAIGKDALADEDGDPAGRPEQAEAVPRNMRTLTPQVDLVPQRVRYRHGADMIPKGRIVAGGRVIVQDQEVPDALVLGIDRGVEAVPVRRGDLPRREMLEQMGDGGLDEPDPHDVTHPAAPPPPGAEAQEARSGEGLSLDRVEQRPAGRIVIRERAGIDVTVADAVAQRDPPSPARVRRVGTCERRDRAGRRR</sequence>
<organism evidence="2 3">
    <name type="scientific">Diploscapter pachys</name>
    <dbReference type="NCBI Taxonomy" id="2018661"/>
    <lineage>
        <taxon>Eukaryota</taxon>
        <taxon>Metazoa</taxon>
        <taxon>Ecdysozoa</taxon>
        <taxon>Nematoda</taxon>
        <taxon>Chromadorea</taxon>
        <taxon>Rhabditida</taxon>
        <taxon>Rhabditina</taxon>
        <taxon>Rhabditomorpha</taxon>
        <taxon>Rhabditoidea</taxon>
        <taxon>Rhabditidae</taxon>
        <taxon>Diploscapter</taxon>
    </lineage>
</organism>
<evidence type="ECO:0000256" key="1">
    <source>
        <dbReference type="SAM" id="MobiDB-lite"/>
    </source>
</evidence>
<dbReference type="EMBL" id="LIAE01009882">
    <property type="protein sequence ID" value="PAV67797.1"/>
    <property type="molecule type" value="Genomic_DNA"/>
</dbReference>
<feature type="region of interest" description="Disordered" evidence="1">
    <location>
        <begin position="419"/>
        <end position="450"/>
    </location>
</feature>
<comment type="caution">
    <text evidence="2">The sequence shown here is derived from an EMBL/GenBank/DDBJ whole genome shotgun (WGS) entry which is preliminary data.</text>
</comment>
<dbReference type="AlphaFoldDB" id="A0A2A2K1E7"/>
<keyword evidence="3" id="KW-1185">Reference proteome</keyword>
<feature type="region of interest" description="Disordered" evidence="1">
    <location>
        <begin position="482"/>
        <end position="562"/>
    </location>
</feature>
<feature type="region of interest" description="Disordered" evidence="1">
    <location>
        <begin position="67"/>
        <end position="103"/>
    </location>
</feature>
<dbReference type="Proteomes" id="UP000218231">
    <property type="component" value="Unassembled WGS sequence"/>
</dbReference>
<feature type="compositionally biased region" description="Basic and acidic residues" evidence="1">
    <location>
        <begin position="526"/>
        <end position="535"/>
    </location>
</feature>
<gene>
    <name evidence="2" type="ORF">WR25_02667</name>
</gene>
<protein>
    <submittedName>
        <fullName evidence="2">Uncharacterized protein</fullName>
    </submittedName>
</protein>
<reference evidence="2 3" key="1">
    <citation type="journal article" date="2017" name="Curr. Biol.">
        <title>Genome architecture and evolution of a unichromosomal asexual nematode.</title>
        <authorList>
            <person name="Fradin H."/>
            <person name="Zegar C."/>
            <person name="Gutwein M."/>
            <person name="Lucas J."/>
            <person name="Kovtun M."/>
            <person name="Corcoran D."/>
            <person name="Baugh L.R."/>
            <person name="Kiontke K."/>
            <person name="Gunsalus K."/>
            <person name="Fitch D.H."/>
            <person name="Piano F."/>
        </authorList>
    </citation>
    <scope>NUCLEOTIDE SEQUENCE [LARGE SCALE GENOMIC DNA]</scope>
    <source>
        <strain evidence="2">PF1309</strain>
    </source>
</reference>